<dbReference type="Proteomes" id="UP000780801">
    <property type="component" value="Unassembled WGS sequence"/>
</dbReference>
<accession>A0A9P6F336</accession>
<keyword evidence="2" id="KW-1185">Reference proteome</keyword>
<sequence length="155" mass="17348">MFNTQRSLDRGLPVAAGSTLVLEVSDYQFSIWDLNTGTPKHLIDLKLKSIENFLSSDGKMLAIVTKGTLFLYATETGLLLNQFEESSVKWHGFVGGDRGIHGIRNLKGGRQHFIMDTRNTSRLKKFISIKLSENYLIRDIKIREMGDGADPMATA</sequence>
<feature type="non-terminal residue" evidence="1">
    <location>
        <position position="155"/>
    </location>
</feature>
<comment type="caution">
    <text evidence="1">The sequence shown here is derived from an EMBL/GenBank/DDBJ whole genome shotgun (WGS) entry which is preliminary data.</text>
</comment>
<dbReference type="EMBL" id="JAABOA010007536">
    <property type="protein sequence ID" value="KAF9540629.1"/>
    <property type="molecule type" value="Genomic_DNA"/>
</dbReference>
<name>A0A9P6F336_9FUNG</name>
<protein>
    <submittedName>
        <fullName evidence="1">Uncharacterized protein</fullName>
    </submittedName>
</protein>
<gene>
    <name evidence="1" type="ORF">BGW38_009861</name>
</gene>
<evidence type="ECO:0000313" key="2">
    <source>
        <dbReference type="Proteomes" id="UP000780801"/>
    </source>
</evidence>
<reference evidence="1" key="1">
    <citation type="journal article" date="2020" name="Fungal Divers.">
        <title>Resolving the Mortierellaceae phylogeny through synthesis of multi-gene phylogenetics and phylogenomics.</title>
        <authorList>
            <person name="Vandepol N."/>
            <person name="Liber J."/>
            <person name="Desiro A."/>
            <person name="Na H."/>
            <person name="Kennedy M."/>
            <person name="Barry K."/>
            <person name="Grigoriev I.V."/>
            <person name="Miller A.N."/>
            <person name="O'Donnell K."/>
            <person name="Stajich J.E."/>
            <person name="Bonito G."/>
        </authorList>
    </citation>
    <scope>NUCLEOTIDE SEQUENCE</scope>
    <source>
        <strain evidence="1">KOD1015</strain>
    </source>
</reference>
<proteinExistence type="predicted"/>
<evidence type="ECO:0000313" key="1">
    <source>
        <dbReference type="EMBL" id="KAF9540629.1"/>
    </source>
</evidence>
<organism evidence="1 2">
    <name type="scientific">Lunasporangiospora selenospora</name>
    <dbReference type="NCBI Taxonomy" id="979761"/>
    <lineage>
        <taxon>Eukaryota</taxon>
        <taxon>Fungi</taxon>
        <taxon>Fungi incertae sedis</taxon>
        <taxon>Mucoromycota</taxon>
        <taxon>Mortierellomycotina</taxon>
        <taxon>Mortierellomycetes</taxon>
        <taxon>Mortierellales</taxon>
        <taxon>Mortierellaceae</taxon>
        <taxon>Lunasporangiospora</taxon>
    </lineage>
</organism>
<dbReference type="AlphaFoldDB" id="A0A9P6F336"/>
<dbReference type="SUPFAM" id="SSF82171">
    <property type="entry name" value="DPP6 N-terminal domain-like"/>
    <property type="match status" value="1"/>
</dbReference>